<dbReference type="Pfam" id="PF00263">
    <property type="entry name" value="Secretin"/>
    <property type="match status" value="1"/>
</dbReference>
<feature type="domain" description="Pilus formation protein N-terminal" evidence="4">
    <location>
        <begin position="92"/>
        <end position="159"/>
    </location>
</feature>
<evidence type="ECO:0000256" key="2">
    <source>
        <dbReference type="SAM" id="MobiDB-lite"/>
    </source>
</evidence>
<feature type="region of interest" description="Disordered" evidence="2">
    <location>
        <begin position="489"/>
        <end position="509"/>
    </location>
</feature>
<dbReference type="InterPro" id="IPR050810">
    <property type="entry name" value="Bact_Secretion_Sys_Channel"/>
</dbReference>
<feature type="domain" description="Type II/III secretion system secretin-like" evidence="3">
    <location>
        <begin position="315"/>
        <end position="471"/>
    </location>
</feature>
<dbReference type="RefSeq" id="WP_258854470.1">
    <property type="nucleotide sequence ID" value="NZ_JANUGV010000001.1"/>
</dbReference>
<sequence length="509" mass="53778">MTKQIQPARGDLARAVSMPGNATSPKPWSHRAIMVASLMALLAVASAPVWPKPPATVPQTSLTAGKVMAGTPGAQDLADSQPLAQPDAAEPAQELEMFVGESRVFSAPGVARIAVGSGQVITANALDGKDIIVFANGAGTTMLYVWTGDGRYQRIKVNVIANDMTRYAREIAGFLSTIPKAKATVVGDKVIVEGDDLSDADRDKVAELTKRYPQIVNFTGAVGWEQTVMMDVKVVEFPRSQLRDLGLKWGTAGGAAVGAIWRPVARGDTSGLSIALPGAGAGAPITPSESTGLVYPSSPIVTSAVNLGLNATLQALEQKGTASVLAEPQLSTRSGYKATFHAGGEIPYSVASVNGVTVQFKPYGVRLDIEPRVARSGAIRAVIDSEVSSIDTSVSTTNGPALLTRRTRTEFNVKPGETIVLSGLLQRSVSTDIEGLPFLGNIPVLGALFRSKRFQNKETELVVFVTPHLVDSHTPALQDRIERTNERLEQNLGAPPYLSNPLQQGRGTN</sequence>
<proteinExistence type="inferred from homology"/>
<name>A0ABT2BDZ4_9BURK</name>
<evidence type="ECO:0000259" key="3">
    <source>
        <dbReference type="Pfam" id="PF00263"/>
    </source>
</evidence>
<dbReference type="Proteomes" id="UP001205861">
    <property type="component" value="Unassembled WGS sequence"/>
</dbReference>
<feature type="compositionally biased region" description="Polar residues" evidence="2">
    <location>
        <begin position="500"/>
        <end position="509"/>
    </location>
</feature>
<dbReference type="InterPro" id="IPR001775">
    <property type="entry name" value="GspD/PilQ"/>
</dbReference>
<evidence type="ECO:0000313" key="5">
    <source>
        <dbReference type="EMBL" id="MCS0606665.1"/>
    </source>
</evidence>
<comment type="caution">
    <text evidence="5">The sequence shown here is derived from an EMBL/GenBank/DDBJ whole genome shotgun (WGS) entry which is preliminary data.</text>
</comment>
<organism evidence="5 6">
    <name type="scientific">Massilia solisilvae</name>
    <dbReference type="NCBI Taxonomy" id="1811225"/>
    <lineage>
        <taxon>Bacteria</taxon>
        <taxon>Pseudomonadati</taxon>
        <taxon>Pseudomonadota</taxon>
        <taxon>Betaproteobacteria</taxon>
        <taxon>Burkholderiales</taxon>
        <taxon>Oxalobacteraceae</taxon>
        <taxon>Telluria group</taxon>
        <taxon>Massilia</taxon>
    </lineage>
</organism>
<dbReference type="PRINTS" id="PR00811">
    <property type="entry name" value="BCTERIALGSPD"/>
</dbReference>
<dbReference type="InterPro" id="IPR004846">
    <property type="entry name" value="T2SS/T3SS_dom"/>
</dbReference>
<keyword evidence="6" id="KW-1185">Reference proteome</keyword>
<protein>
    <submittedName>
        <fullName evidence="5">Pilus assembly protein N-terminal domain-containing protein</fullName>
    </submittedName>
</protein>
<reference evidence="5 6" key="1">
    <citation type="submission" date="2022-08" db="EMBL/GenBank/DDBJ databases">
        <title>Reclassification of Massilia species as members of the genera Telluria, Duganella, Pseudoduganella, Mokoshia gen. nov. and Zemynaea gen. nov. using orthogonal and non-orthogonal genome-based approaches.</title>
        <authorList>
            <person name="Bowman J.P."/>
        </authorList>
    </citation>
    <scope>NUCLEOTIDE SEQUENCE [LARGE SCALE GENOMIC DNA]</scope>
    <source>
        <strain evidence="5 6">JCM 31607</strain>
    </source>
</reference>
<dbReference type="Pfam" id="PF13629">
    <property type="entry name" value="T2SS-T3SS_pil_N"/>
    <property type="match status" value="1"/>
</dbReference>
<gene>
    <name evidence="5" type="ORF">NX773_00610</name>
</gene>
<evidence type="ECO:0000259" key="4">
    <source>
        <dbReference type="Pfam" id="PF13629"/>
    </source>
</evidence>
<dbReference type="PANTHER" id="PTHR30332:SF17">
    <property type="entry name" value="TYPE IV PILIATION SYSTEM PROTEIN DR_0774-RELATED"/>
    <property type="match status" value="1"/>
</dbReference>
<feature type="region of interest" description="Disordered" evidence="2">
    <location>
        <begin position="69"/>
        <end position="88"/>
    </location>
</feature>
<evidence type="ECO:0000256" key="1">
    <source>
        <dbReference type="RuleBase" id="RU004003"/>
    </source>
</evidence>
<dbReference type="PANTHER" id="PTHR30332">
    <property type="entry name" value="PROBABLE GENERAL SECRETION PATHWAY PROTEIN D"/>
    <property type="match status" value="1"/>
</dbReference>
<comment type="similarity">
    <text evidence="1">Belongs to the bacterial secretin family.</text>
</comment>
<evidence type="ECO:0000313" key="6">
    <source>
        <dbReference type="Proteomes" id="UP001205861"/>
    </source>
</evidence>
<feature type="region of interest" description="Disordered" evidence="2">
    <location>
        <begin position="1"/>
        <end position="27"/>
    </location>
</feature>
<dbReference type="EMBL" id="JANUGV010000001">
    <property type="protein sequence ID" value="MCS0606665.1"/>
    <property type="molecule type" value="Genomic_DNA"/>
</dbReference>
<dbReference type="InterPro" id="IPR032789">
    <property type="entry name" value="T2SS-T3SS_pil_N"/>
</dbReference>
<accession>A0ABT2BDZ4</accession>